<dbReference type="KEGG" id="tml:GSTUM_00002102001"/>
<feature type="compositionally biased region" description="Polar residues" evidence="1">
    <location>
        <begin position="216"/>
        <end position="231"/>
    </location>
</feature>
<dbReference type="InterPro" id="IPR013087">
    <property type="entry name" value="Znf_C2H2_type"/>
</dbReference>
<feature type="domain" description="C2H2-type" evidence="2">
    <location>
        <begin position="245"/>
        <end position="272"/>
    </location>
</feature>
<dbReference type="Proteomes" id="UP000006911">
    <property type="component" value="Unassembled WGS sequence"/>
</dbReference>
<dbReference type="PRINTS" id="PR01217">
    <property type="entry name" value="PRICHEXTENSN"/>
</dbReference>
<dbReference type="InParanoid" id="D5G6L8"/>
<feature type="compositionally biased region" description="Polar residues" evidence="1">
    <location>
        <begin position="135"/>
        <end position="147"/>
    </location>
</feature>
<evidence type="ECO:0000259" key="2">
    <source>
        <dbReference type="SMART" id="SM00355"/>
    </source>
</evidence>
<sequence>MGSVQGPPSFIDIFDTFINKDCYLSEVPNSLNSRETTPRDGRLHQQQQPHPQELSPPPTPKAGGASSADAQPHPDLSLEFSESHFLGIKTTDLPPWKDPFDLSNFDLATTHAVNDLLATATESTPRVLVAPIQHTPPNATPGNSPRSPAQHYILPPTPLSLPPSTTTSPAPAVLPPPSTAHCTPTPTPATTTTPSTAATSSPKPRPKPRPKKTSPCTSAHCHSTATTQNPEATHHHHYKDSKHRFCCRHKDCASCTSYTTRKDRNRHEVSKHSDQHLICDVCGHTTAREDNMRVHVRAAHREGWEVIMERIVGVRVRMVMGFQ</sequence>
<proteinExistence type="predicted"/>
<gene>
    <name evidence="3" type="ORF">GSTUM_00002102001</name>
</gene>
<feature type="compositionally biased region" description="Low complexity" evidence="1">
    <location>
        <begin position="179"/>
        <end position="202"/>
    </location>
</feature>
<keyword evidence="4" id="KW-1185">Reference proteome</keyword>
<feature type="region of interest" description="Disordered" evidence="1">
    <location>
        <begin position="28"/>
        <end position="75"/>
    </location>
</feature>
<organism evidence="3 4">
    <name type="scientific">Tuber melanosporum (strain Mel28)</name>
    <name type="common">Perigord black truffle</name>
    <dbReference type="NCBI Taxonomy" id="656061"/>
    <lineage>
        <taxon>Eukaryota</taxon>
        <taxon>Fungi</taxon>
        <taxon>Dikarya</taxon>
        <taxon>Ascomycota</taxon>
        <taxon>Pezizomycotina</taxon>
        <taxon>Pezizomycetes</taxon>
        <taxon>Pezizales</taxon>
        <taxon>Tuberaceae</taxon>
        <taxon>Tuber</taxon>
    </lineage>
</organism>
<dbReference type="HOGENOM" id="CLU_861048_0_0_1"/>
<evidence type="ECO:0000313" key="3">
    <source>
        <dbReference type="EMBL" id="CAZ80161.1"/>
    </source>
</evidence>
<dbReference type="AlphaFoldDB" id="D5G6L8"/>
<dbReference type="EMBL" id="FN430011">
    <property type="protein sequence ID" value="CAZ80161.1"/>
    <property type="molecule type" value="Genomic_DNA"/>
</dbReference>
<name>D5G6L8_TUBMM</name>
<protein>
    <submittedName>
        <fullName evidence="3">(Perigord truffle) hypothetical protein</fullName>
    </submittedName>
</protein>
<evidence type="ECO:0000256" key="1">
    <source>
        <dbReference type="SAM" id="MobiDB-lite"/>
    </source>
</evidence>
<feature type="region of interest" description="Disordered" evidence="1">
    <location>
        <begin position="132"/>
        <end position="236"/>
    </location>
</feature>
<evidence type="ECO:0000313" key="4">
    <source>
        <dbReference type="Proteomes" id="UP000006911"/>
    </source>
</evidence>
<reference evidence="3 4" key="1">
    <citation type="journal article" date="2010" name="Nature">
        <title>Perigord black truffle genome uncovers evolutionary origins and mechanisms of symbiosis.</title>
        <authorList>
            <person name="Martin F."/>
            <person name="Kohler A."/>
            <person name="Murat C."/>
            <person name="Balestrini R."/>
            <person name="Coutinho P.M."/>
            <person name="Jaillon O."/>
            <person name="Montanini B."/>
            <person name="Morin E."/>
            <person name="Noel B."/>
            <person name="Percudani R."/>
            <person name="Porcel B."/>
            <person name="Rubini A."/>
            <person name="Amicucci A."/>
            <person name="Amselem J."/>
            <person name="Anthouard V."/>
            <person name="Arcioni S."/>
            <person name="Artiguenave F."/>
            <person name="Aury J.M."/>
            <person name="Ballario P."/>
            <person name="Bolchi A."/>
            <person name="Brenna A."/>
            <person name="Brun A."/>
            <person name="Buee M."/>
            <person name="Cantarel B."/>
            <person name="Chevalier G."/>
            <person name="Couloux A."/>
            <person name="Da Silva C."/>
            <person name="Denoeud F."/>
            <person name="Duplessis S."/>
            <person name="Ghignone S."/>
            <person name="Hilselberger B."/>
            <person name="Iotti M."/>
            <person name="Marcais B."/>
            <person name="Mello A."/>
            <person name="Miranda M."/>
            <person name="Pacioni G."/>
            <person name="Quesneville H."/>
            <person name="Riccioni C."/>
            <person name="Ruotolo R."/>
            <person name="Splivallo R."/>
            <person name="Stocchi V."/>
            <person name="Tisserant E."/>
            <person name="Viscomi A.R."/>
            <person name="Zambonelli A."/>
            <person name="Zampieri E."/>
            <person name="Henrissat B."/>
            <person name="Lebrun M.H."/>
            <person name="Paolocci F."/>
            <person name="Bonfante P."/>
            <person name="Ottonello S."/>
            <person name="Wincker P."/>
        </authorList>
    </citation>
    <scope>NUCLEOTIDE SEQUENCE [LARGE SCALE GENOMIC DNA]</scope>
    <source>
        <strain evidence="3 4">Mel28</strain>
    </source>
</reference>
<feature type="domain" description="C2H2-type" evidence="2">
    <location>
        <begin position="277"/>
        <end position="300"/>
    </location>
</feature>
<dbReference type="SMART" id="SM00355">
    <property type="entry name" value="ZnF_C2H2"/>
    <property type="match status" value="2"/>
</dbReference>
<accession>D5G6L8</accession>
<dbReference type="GeneID" id="9187187"/>
<dbReference type="OMA" id="DQTWRCA"/>
<dbReference type="RefSeq" id="XP_002836004.1">
    <property type="nucleotide sequence ID" value="XM_002835958.1"/>
</dbReference>
<feature type="compositionally biased region" description="Low complexity" evidence="1">
    <location>
        <begin position="162"/>
        <end position="171"/>
    </location>
</feature>